<sequence>MSFSTIAFNSMKVSSIERPASNMMIKQSLIQKLCDTPPHACIQGEAGLHPRKLLKGSSSIFIDGCASGRVGDAIDCGGEASTGSFNVMFG</sequence>
<protein>
    <submittedName>
        <fullName evidence="1">Putative Zn-binding protein involved in type VI secretion</fullName>
    </submittedName>
</protein>
<reference evidence="1 2" key="1">
    <citation type="submission" date="2020-08" db="EMBL/GenBank/DDBJ databases">
        <title>Genomic Encyclopedia of Type Strains, Phase IV (KMG-IV): sequencing the most valuable type-strain genomes for metagenomic binning, comparative biology and taxonomic classification.</title>
        <authorList>
            <person name="Goeker M."/>
        </authorList>
    </citation>
    <scope>NUCLEOTIDE SEQUENCE [LARGE SCALE GENOMIC DNA]</scope>
    <source>
        <strain evidence="1 2">DSM 22336</strain>
    </source>
</reference>
<accession>A0A841LYW6</accession>
<dbReference type="Gene3D" id="2.60.200.60">
    <property type="match status" value="1"/>
</dbReference>
<dbReference type="RefSeq" id="WP_184224822.1">
    <property type="nucleotide sequence ID" value="NZ_JACIIU010000048.1"/>
</dbReference>
<evidence type="ECO:0000313" key="2">
    <source>
        <dbReference type="Proteomes" id="UP000555393"/>
    </source>
</evidence>
<keyword evidence="2" id="KW-1185">Reference proteome</keyword>
<gene>
    <name evidence="1" type="ORF">FHS77_003187</name>
</gene>
<proteinExistence type="predicted"/>
<name>A0A841LYW6_9HYPH</name>
<dbReference type="AlphaFoldDB" id="A0A841LYW6"/>
<organism evidence="1 2">
    <name type="scientific">Paenochrobactrum gallinarii</name>
    <dbReference type="NCBI Taxonomy" id="643673"/>
    <lineage>
        <taxon>Bacteria</taxon>
        <taxon>Pseudomonadati</taxon>
        <taxon>Pseudomonadota</taxon>
        <taxon>Alphaproteobacteria</taxon>
        <taxon>Hyphomicrobiales</taxon>
        <taxon>Brucellaceae</taxon>
        <taxon>Paenochrobactrum</taxon>
    </lineage>
</organism>
<dbReference type="EMBL" id="JACIIU010000048">
    <property type="protein sequence ID" value="MBB6262606.1"/>
    <property type="molecule type" value="Genomic_DNA"/>
</dbReference>
<comment type="caution">
    <text evidence="1">The sequence shown here is derived from an EMBL/GenBank/DDBJ whole genome shotgun (WGS) entry which is preliminary data.</text>
</comment>
<evidence type="ECO:0000313" key="1">
    <source>
        <dbReference type="EMBL" id="MBB6262606.1"/>
    </source>
</evidence>
<dbReference type="Proteomes" id="UP000555393">
    <property type="component" value="Unassembled WGS sequence"/>
</dbReference>